<dbReference type="Proteomes" id="UP001598138">
    <property type="component" value="Unassembled WGS sequence"/>
</dbReference>
<reference evidence="2 3" key="1">
    <citation type="submission" date="2024-03" db="EMBL/GenBank/DDBJ databases">
        <title>Aquirufa genome sequencing.</title>
        <authorList>
            <person name="Pitt A."/>
            <person name="Hahn M.W."/>
        </authorList>
    </citation>
    <scope>NUCLEOTIDE SEQUENCE [LARGE SCALE GENOMIC DNA]</scope>
    <source>
        <strain evidence="2 3">OSTEICH-129V</strain>
    </source>
</reference>
<gene>
    <name evidence="2" type="ORF">U0R10_10730</name>
</gene>
<protein>
    <recommendedName>
        <fullName evidence="4">DUF3592 domain-containing protein</fullName>
    </recommendedName>
</protein>
<dbReference type="EMBL" id="JBBKXZ010000004">
    <property type="protein sequence ID" value="MFD3395095.1"/>
    <property type="molecule type" value="Genomic_DNA"/>
</dbReference>
<feature type="transmembrane region" description="Helical" evidence="1">
    <location>
        <begin position="39"/>
        <end position="57"/>
    </location>
</feature>
<comment type="caution">
    <text evidence="2">The sequence shown here is derived from an EMBL/GenBank/DDBJ whole genome shotgun (WGS) entry which is preliminary data.</text>
</comment>
<keyword evidence="1" id="KW-1133">Transmembrane helix</keyword>
<proteinExistence type="predicted"/>
<organism evidence="2 3">
    <name type="scientific">Aquirufa avitistagni</name>
    <dbReference type="NCBI Taxonomy" id="3104728"/>
    <lineage>
        <taxon>Bacteria</taxon>
        <taxon>Pseudomonadati</taxon>
        <taxon>Bacteroidota</taxon>
        <taxon>Cytophagia</taxon>
        <taxon>Cytophagales</taxon>
        <taxon>Flectobacillaceae</taxon>
        <taxon>Aquirufa</taxon>
    </lineage>
</organism>
<accession>A0ABW6DJI8</accession>
<keyword evidence="1" id="KW-0472">Membrane</keyword>
<evidence type="ECO:0000256" key="1">
    <source>
        <dbReference type="SAM" id="Phobius"/>
    </source>
</evidence>
<sequence length="157" mass="17710">MADYPVPPRRAPRKKLKMPIFGNMMGGSSAGPADSGKNFSTYLFGIVAVMMVAQIYLPQLWAEKLYDTPDELTELTLDGAIRKKYADASNKNEIHYILVVKEKGDTRKKIDLYLADPNFFDQVAVPMRLKKEAGSLAVRVIRYAKPDTVLNIRMIKK</sequence>
<keyword evidence="1" id="KW-0812">Transmembrane</keyword>
<evidence type="ECO:0008006" key="4">
    <source>
        <dbReference type="Google" id="ProtNLM"/>
    </source>
</evidence>
<dbReference type="RefSeq" id="WP_377983968.1">
    <property type="nucleotide sequence ID" value="NZ_JBBKXZ010000004.1"/>
</dbReference>
<evidence type="ECO:0000313" key="3">
    <source>
        <dbReference type="Proteomes" id="UP001598138"/>
    </source>
</evidence>
<keyword evidence="3" id="KW-1185">Reference proteome</keyword>
<evidence type="ECO:0000313" key="2">
    <source>
        <dbReference type="EMBL" id="MFD3395095.1"/>
    </source>
</evidence>
<name>A0ABW6DJI8_9BACT</name>